<accession>A0ABZ0YWD7</accession>
<dbReference type="PANTHER" id="PTHR11469:SF1">
    <property type="entry name" value="GLUCOSE-6-PHOSPHATE ISOMERASE"/>
    <property type="match status" value="1"/>
</dbReference>
<evidence type="ECO:0000256" key="5">
    <source>
        <dbReference type="ARBA" id="ARBA00023235"/>
    </source>
</evidence>
<feature type="active site" evidence="7">
    <location>
        <position position="388"/>
    </location>
</feature>
<dbReference type="InterPro" id="IPR018189">
    <property type="entry name" value="Phosphoglucose_isomerase_CS"/>
</dbReference>
<comment type="catalytic activity">
    <reaction evidence="6 7 8">
        <text>alpha-D-glucose 6-phosphate = beta-D-fructose 6-phosphate</text>
        <dbReference type="Rhea" id="RHEA:11816"/>
        <dbReference type="ChEBI" id="CHEBI:57634"/>
        <dbReference type="ChEBI" id="CHEBI:58225"/>
        <dbReference type="EC" id="5.3.1.9"/>
    </reaction>
</comment>
<dbReference type="SUPFAM" id="SSF53697">
    <property type="entry name" value="SIS domain"/>
    <property type="match status" value="1"/>
</dbReference>
<evidence type="ECO:0000256" key="2">
    <source>
        <dbReference type="ARBA" id="ARBA00006604"/>
    </source>
</evidence>
<comment type="similarity">
    <text evidence="2 7 8">Belongs to the GPI family.</text>
</comment>
<comment type="function">
    <text evidence="7">Catalyzes the reversible isomerization of glucose-6-phosphate to fructose-6-phosphate.</text>
</comment>
<evidence type="ECO:0000256" key="7">
    <source>
        <dbReference type="HAMAP-Rule" id="MF_00473"/>
    </source>
</evidence>
<dbReference type="Pfam" id="PF00342">
    <property type="entry name" value="PGI"/>
    <property type="match status" value="1"/>
</dbReference>
<dbReference type="CDD" id="cd05016">
    <property type="entry name" value="SIS_PGI_2"/>
    <property type="match status" value="1"/>
</dbReference>
<comment type="subcellular location">
    <subcellularLocation>
        <location evidence="7">Cytoplasm</location>
    </subcellularLocation>
</comment>
<comment type="pathway">
    <text evidence="1 7 8">Carbohydrate degradation; glycolysis; D-glyceraldehyde 3-phosphate and glycerone phosphate from D-glucose: step 2/4.</text>
</comment>
<dbReference type="InterPro" id="IPR001672">
    <property type="entry name" value="G6P_Isomerase"/>
</dbReference>
<evidence type="ECO:0000313" key="10">
    <source>
        <dbReference type="Proteomes" id="UP001327459"/>
    </source>
</evidence>
<comment type="pathway">
    <text evidence="7">Carbohydrate biosynthesis; gluconeogenesis.</text>
</comment>
<sequence length="560" mass="62258">MRQERYVGRMSPIWQLLEVKATEHMRRHPNDWFQADGNRAARLSGHAAGLSIDYSKQRVTDDVIDGLLALAEERGVLELRDDMFNGVHINGSEDRAVLHVALRNRSNRPICFDDKDVMPEVNAVLDHMETFVDSVQSGEWRGYAGDPITDVVNIGVGGSDLGTRMVCRALGSYADRGIRVHFVSNIAPSDLASKLAVLDPKTTLFVVASKSFGTQETLANARSARRWFLESAPHEEAIKKHFVAVSTHTQRVRDFGIDPDNMFPIWDWVGGRYSLWSAIGLPIALFLGMDRFKRLLDGAHALDEHFRLNTGRDNLPLILGLIDVWNADFLGSDSLAVFPYGTRLGFLPAHLQQVMMESNGKRVRIDGQPVDSHTSAVLWGGLGTNGQHAFYQLLHQGTRLIPSDFISAIRTHSPIGSQQQQLLANLVAQSRALMLGREREDIEAQMRAEGADEATIARIAPHRVCPGGQPSNTILFPQMTPEAVGALLALYEHRVFVAGAVWQIDSFDQWGVELGKQMANELEPFVGSDLADDDFDGSTRWLLDEIRQHWTAEQSGDEEG</sequence>
<keyword evidence="5 7" id="KW-0413">Isomerase</keyword>
<dbReference type="PRINTS" id="PR00662">
    <property type="entry name" value="G6PISOMERASE"/>
</dbReference>
<evidence type="ECO:0000313" key="9">
    <source>
        <dbReference type="EMBL" id="WQH15500.1"/>
    </source>
</evidence>
<dbReference type="InterPro" id="IPR046348">
    <property type="entry name" value="SIS_dom_sf"/>
</dbReference>
<dbReference type="InterPro" id="IPR035482">
    <property type="entry name" value="SIS_PGI_2"/>
</dbReference>
<dbReference type="PANTHER" id="PTHR11469">
    <property type="entry name" value="GLUCOSE-6-PHOSPHATE ISOMERASE"/>
    <property type="match status" value="1"/>
</dbReference>
<dbReference type="PROSITE" id="PS51463">
    <property type="entry name" value="P_GLUCOSE_ISOMERASE_3"/>
    <property type="match status" value="1"/>
</dbReference>
<dbReference type="PROSITE" id="PS00765">
    <property type="entry name" value="P_GLUCOSE_ISOMERASE_1"/>
    <property type="match status" value="1"/>
</dbReference>
<evidence type="ECO:0000256" key="4">
    <source>
        <dbReference type="ARBA" id="ARBA00023152"/>
    </source>
</evidence>
<organism evidence="9 10">
    <name type="scientific">Guyparkeria halophila</name>
    <dbReference type="NCBI Taxonomy" id="47960"/>
    <lineage>
        <taxon>Bacteria</taxon>
        <taxon>Pseudomonadati</taxon>
        <taxon>Pseudomonadota</taxon>
        <taxon>Gammaproteobacteria</taxon>
        <taxon>Chromatiales</taxon>
        <taxon>Thioalkalibacteraceae</taxon>
        <taxon>Guyparkeria</taxon>
    </lineage>
</organism>
<evidence type="ECO:0000256" key="8">
    <source>
        <dbReference type="RuleBase" id="RU000612"/>
    </source>
</evidence>
<keyword evidence="4 7" id="KW-0324">Glycolysis</keyword>
<feature type="active site" evidence="7">
    <location>
        <position position="516"/>
    </location>
</feature>
<feature type="active site" description="Proton donor" evidence="7">
    <location>
        <position position="357"/>
    </location>
</feature>
<dbReference type="HAMAP" id="MF_00473">
    <property type="entry name" value="G6P_isomerase"/>
    <property type="match status" value="1"/>
</dbReference>
<gene>
    <name evidence="7 9" type="primary">pgi</name>
    <name evidence="9" type="ORF">SR882_06935</name>
</gene>
<reference evidence="9 10" key="1">
    <citation type="submission" date="2023-11" db="EMBL/GenBank/DDBJ databases">
        <title>MicrobeMod: A computational toolkit for identifying prokaryotic methylation and restriction-modification with nanopore sequencing.</title>
        <authorList>
            <person name="Crits-Christoph A."/>
            <person name="Kang S.C."/>
            <person name="Lee H."/>
            <person name="Ostrov N."/>
        </authorList>
    </citation>
    <scope>NUCLEOTIDE SEQUENCE [LARGE SCALE GENOMIC DNA]</scope>
    <source>
        <strain evidence="9 10">ATCC 49870</strain>
    </source>
</reference>
<evidence type="ECO:0000256" key="3">
    <source>
        <dbReference type="ARBA" id="ARBA00022432"/>
    </source>
</evidence>
<keyword evidence="10" id="KW-1185">Reference proteome</keyword>
<keyword evidence="3 7" id="KW-0312">Gluconeogenesis</keyword>
<keyword evidence="7" id="KW-0963">Cytoplasm</keyword>
<dbReference type="RefSeq" id="WP_322520528.1">
    <property type="nucleotide sequence ID" value="NZ_CP140153.1"/>
</dbReference>
<dbReference type="GO" id="GO:0004347">
    <property type="term" value="F:glucose-6-phosphate isomerase activity"/>
    <property type="evidence" value="ECO:0007669"/>
    <property type="project" value="UniProtKB-EC"/>
</dbReference>
<dbReference type="Gene3D" id="1.10.1390.10">
    <property type="match status" value="1"/>
</dbReference>
<dbReference type="EMBL" id="CP140153">
    <property type="protein sequence ID" value="WQH15500.1"/>
    <property type="molecule type" value="Genomic_DNA"/>
</dbReference>
<evidence type="ECO:0000256" key="6">
    <source>
        <dbReference type="ARBA" id="ARBA00029321"/>
    </source>
</evidence>
<dbReference type="InterPro" id="IPR035476">
    <property type="entry name" value="SIS_PGI_1"/>
</dbReference>
<dbReference type="CDD" id="cd05015">
    <property type="entry name" value="SIS_PGI_1"/>
    <property type="match status" value="1"/>
</dbReference>
<dbReference type="Gene3D" id="3.40.50.10490">
    <property type="entry name" value="Glucose-6-phosphate isomerase like protein, domain 1"/>
    <property type="match status" value="2"/>
</dbReference>
<proteinExistence type="inferred from homology"/>
<dbReference type="InterPro" id="IPR023096">
    <property type="entry name" value="G6P_Isomerase_C"/>
</dbReference>
<protein>
    <recommendedName>
        <fullName evidence="7">Glucose-6-phosphate isomerase</fullName>
        <shortName evidence="7">GPI</shortName>
        <ecNumber evidence="7">5.3.1.9</ecNumber>
    </recommendedName>
    <alternativeName>
        <fullName evidence="7">Phosphoglucose isomerase</fullName>
        <shortName evidence="7">PGI</shortName>
    </alternativeName>
    <alternativeName>
        <fullName evidence="7">Phosphohexose isomerase</fullName>
        <shortName evidence="7">PHI</shortName>
    </alternativeName>
</protein>
<dbReference type="NCBIfam" id="NF001211">
    <property type="entry name" value="PRK00179.1"/>
    <property type="match status" value="1"/>
</dbReference>
<dbReference type="Proteomes" id="UP001327459">
    <property type="component" value="Chromosome"/>
</dbReference>
<dbReference type="PROSITE" id="PS00174">
    <property type="entry name" value="P_GLUCOSE_ISOMERASE_2"/>
    <property type="match status" value="1"/>
</dbReference>
<dbReference type="EC" id="5.3.1.9" evidence="7"/>
<name>A0ABZ0YWD7_9GAMM</name>
<evidence type="ECO:0000256" key="1">
    <source>
        <dbReference type="ARBA" id="ARBA00004926"/>
    </source>
</evidence>